<evidence type="ECO:0000313" key="1">
    <source>
        <dbReference type="EMBL" id="CAD7587043.1"/>
    </source>
</evidence>
<dbReference type="EMBL" id="OE839386">
    <property type="protein sequence ID" value="CAD7587043.1"/>
    <property type="molecule type" value="Genomic_DNA"/>
</dbReference>
<protein>
    <submittedName>
        <fullName evidence="1">Uncharacterized protein</fullName>
    </submittedName>
</protein>
<dbReference type="PANTHER" id="PTHR22963:SF39">
    <property type="entry name" value="DUMPY"/>
    <property type="match status" value="1"/>
</dbReference>
<sequence length="292" mass="32098">MREQQDESAFVADSRFQHNDTKVKYKIETTTWNVITSYVYTGALEPSPDVSIPLMFRNETAFGGSSLRTEHRADFVIVMCYGSRVRHRACYGYKGDPLVRCTPECQSDYDCADNQVCSGVRCSPICTEGTCGKNANCLPQNHRAICKCPTVTFCLYLKADFTITLAHGYLGDPLSGCRLECQYNSECPSERSVCSYNRCIDVCTGVCGTNAICEEVYSHLRGGRMGNNFGKTTLSTPDRDSNLNPPVIGSLVYCENSTLDHAATKAVGLGKLSLKICLDAMSLTSAFMCNLS</sequence>
<name>A0A7R9JPR7_TIMGE</name>
<gene>
    <name evidence="1" type="ORF">TGEB3V08_LOCUS1272</name>
</gene>
<accession>A0A7R9JPR7</accession>
<reference evidence="1" key="1">
    <citation type="submission" date="2020-11" db="EMBL/GenBank/DDBJ databases">
        <authorList>
            <person name="Tran Van P."/>
        </authorList>
    </citation>
    <scope>NUCLEOTIDE SEQUENCE</scope>
</reference>
<dbReference type="PANTHER" id="PTHR22963">
    <property type="entry name" value="ENDOGLIN-RELATED"/>
    <property type="match status" value="1"/>
</dbReference>
<dbReference type="AlphaFoldDB" id="A0A7R9JPR7"/>
<organism evidence="1">
    <name type="scientific">Timema genevievae</name>
    <name type="common">Walking stick</name>
    <dbReference type="NCBI Taxonomy" id="629358"/>
    <lineage>
        <taxon>Eukaryota</taxon>
        <taxon>Metazoa</taxon>
        <taxon>Ecdysozoa</taxon>
        <taxon>Arthropoda</taxon>
        <taxon>Hexapoda</taxon>
        <taxon>Insecta</taxon>
        <taxon>Pterygota</taxon>
        <taxon>Neoptera</taxon>
        <taxon>Polyneoptera</taxon>
        <taxon>Phasmatodea</taxon>
        <taxon>Timematodea</taxon>
        <taxon>Timematoidea</taxon>
        <taxon>Timematidae</taxon>
        <taxon>Timema</taxon>
    </lineage>
</organism>
<proteinExistence type="predicted"/>